<dbReference type="Proteomes" id="UP000479114">
    <property type="component" value="Chromosome"/>
</dbReference>
<proteinExistence type="predicted"/>
<reference evidence="1 2" key="1">
    <citation type="submission" date="2020-02" db="EMBL/GenBank/DDBJ databases">
        <title>Paenibacillus sp. nov., isolated from rhizosphere soil of tomato.</title>
        <authorList>
            <person name="Weon H.-Y."/>
            <person name="Lee S.A."/>
        </authorList>
    </citation>
    <scope>NUCLEOTIDE SEQUENCE [LARGE SCALE GENOMIC DNA]</scope>
    <source>
        <strain evidence="1 2">14171R-81</strain>
    </source>
</reference>
<evidence type="ECO:0000313" key="2">
    <source>
        <dbReference type="Proteomes" id="UP000479114"/>
    </source>
</evidence>
<organism evidence="1 2">
    <name type="scientific">Paenibacillus rhizovicinus</name>
    <dbReference type="NCBI Taxonomy" id="2704463"/>
    <lineage>
        <taxon>Bacteria</taxon>
        <taxon>Bacillati</taxon>
        <taxon>Bacillota</taxon>
        <taxon>Bacilli</taxon>
        <taxon>Bacillales</taxon>
        <taxon>Paenibacillaceae</taxon>
        <taxon>Paenibacillus</taxon>
    </lineage>
</organism>
<dbReference type="AlphaFoldDB" id="A0A6C0P371"/>
<dbReference type="KEGG" id="prz:GZH47_20440"/>
<dbReference type="RefSeq" id="WP_162642772.1">
    <property type="nucleotide sequence ID" value="NZ_CP048286.1"/>
</dbReference>
<sequence>MIEVMTIEDFTTYKSQQGYFIIADSTGRKLHSTRCAAVDSSSFKDKAGDAASHSRRCFYTDDFFEAREYPKVKKCEECRRLL</sequence>
<dbReference type="EMBL" id="CP048286">
    <property type="protein sequence ID" value="QHW32929.1"/>
    <property type="molecule type" value="Genomic_DNA"/>
</dbReference>
<gene>
    <name evidence="1" type="ORF">GZH47_20440</name>
</gene>
<keyword evidence="2" id="KW-1185">Reference proteome</keyword>
<accession>A0A6C0P371</accession>
<evidence type="ECO:0000313" key="1">
    <source>
        <dbReference type="EMBL" id="QHW32929.1"/>
    </source>
</evidence>
<protein>
    <submittedName>
        <fullName evidence="1">Uncharacterized protein</fullName>
    </submittedName>
</protein>
<name>A0A6C0P371_9BACL</name>